<protein>
    <submittedName>
        <fullName evidence="3">Uncharacterized protein</fullName>
    </submittedName>
</protein>
<feature type="compositionally biased region" description="Low complexity" evidence="1">
    <location>
        <begin position="23"/>
        <end position="41"/>
    </location>
</feature>
<evidence type="ECO:0000313" key="2">
    <source>
        <dbReference type="EMBL" id="KAK1561401.1"/>
    </source>
</evidence>
<proteinExistence type="predicted"/>
<keyword evidence="4" id="KW-1185">Reference proteome</keyword>
<evidence type="ECO:0000313" key="4">
    <source>
        <dbReference type="Proteomes" id="UP001231189"/>
    </source>
</evidence>
<evidence type="ECO:0000256" key="1">
    <source>
        <dbReference type="SAM" id="MobiDB-lite"/>
    </source>
</evidence>
<accession>A0AAD8TNG0</accession>
<reference evidence="3" key="1">
    <citation type="submission" date="2023-07" db="EMBL/GenBank/DDBJ databases">
        <title>A chromosome-level genome assembly of Lolium multiflorum.</title>
        <authorList>
            <person name="Chen Y."/>
            <person name="Copetti D."/>
            <person name="Kolliker R."/>
            <person name="Studer B."/>
        </authorList>
    </citation>
    <scope>NUCLEOTIDE SEQUENCE</scope>
    <source>
        <strain evidence="3">02402/16</strain>
        <tissue evidence="3">Leaf</tissue>
    </source>
</reference>
<organism evidence="3 4">
    <name type="scientific">Lolium multiflorum</name>
    <name type="common">Italian ryegrass</name>
    <name type="synonym">Lolium perenne subsp. multiflorum</name>
    <dbReference type="NCBI Taxonomy" id="4521"/>
    <lineage>
        <taxon>Eukaryota</taxon>
        <taxon>Viridiplantae</taxon>
        <taxon>Streptophyta</taxon>
        <taxon>Embryophyta</taxon>
        <taxon>Tracheophyta</taxon>
        <taxon>Spermatophyta</taxon>
        <taxon>Magnoliopsida</taxon>
        <taxon>Liliopsida</taxon>
        <taxon>Poales</taxon>
        <taxon>Poaceae</taxon>
        <taxon>BOP clade</taxon>
        <taxon>Pooideae</taxon>
        <taxon>Poodae</taxon>
        <taxon>Poeae</taxon>
        <taxon>Poeae Chloroplast Group 2 (Poeae type)</taxon>
        <taxon>Loliodinae</taxon>
        <taxon>Loliinae</taxon>
        <taxon>Lolium</taxon>
    </lineage>
</organism>
<sequence length="162" mass="17758">MRRRVLAQMLEQNAPCWSRTRRPSSCGASASRAPRPSSTRRSAGKPLTTYKEILPDVIRTAILSDKPTGEFLRRHVRRGEEADAGDHGGDGPAVATVHGAHQPRRGHPVRGRVYQNMYTQLLCGLVHCVGAVFASGFVRTIHFLEKRYAPCAGPSAPAFSTR</sequence>
<dbReference type="AlphaFoldDB" id="A0AAD8TNG0"/>
<dbReference type="Proteomes" id="UP001231189">
    <property type="component" value="Unassembled WGS sequence"/>
</dbReference>
<evidence type="ECO:0000313" key="3">
    <source>
        <dbReference type="EMBL" id="KAK1684806.1"/>
    </source>
</evidence>
<feature type="region of interest" description="Disordered" evidence="1">
    <location>
        <begin position="17"/>
        <end position="46"/>
    </location>
</feature>
<gene>
    <name evidence="2" type="ORF">QYE76_037164</name>
    <name evidence="3" type="ORF">QYE76_045654</name>
</gene>
<comment type="caution">
    <text evidence="3">The sequence shown here is derived from an EMBL/GenBank/DDBJ whole genome shotgun (WGS) entry which is preliminary data.</text>
</comment>
<dbReference type="EMBL" id="JAUUTY010000002">
    <property type="protein sequence ID" value="KAK1684806.1"/>
    <property type="molecule type" value="Genomic_DNA"/>
</dbReference>
<dbReference type="EMBL" id="JAUUTY010001147">
    <property type="protein sequence ID" value="KAK1561401.1"/>
    <property type="molecule type" value="Genomic_DNA"/>
</dbReference>
<name>A0AAD8TNG0_LOLMU</name>